<name>A0A094JK48_9GAMM</name>
<gene>
    <name evidence="1" type="ORF">HR45_03020</name>
</gene>
<protein>
    <submittedName>
        <fullName evidence="1">Uncharacterized protein</fullName>
    </submittedName>
</protein>
<keyword evidence="2" id="KW-1185">Reference proteome</keyword>
<dbReference type="EMBL" id="JPEO01000002">
    <property type="protein sequence ID" value="KFZ38429.1"/>
    <property type="molecule type" value="Genomic_DNA"/>
</dbReference>
<comment type="caution">
    <text evidence="1">The sequence shown here is derived from an EMBL/GenBank/DDBJ whole genome shotgun (WGS) entry which is preliminary data.</text>
</comment>
<evidence type="ECO:0000313" key="1">
    <source>
        <dbReference type="EMBL" id="KFZ38429.1"/>
    </source>
</evidence>
<organism evidence="1 2">
    <name type="scientific">Shewanella mangrovi</name>
    <dbReference type="NCBI Taxonomy" id="1515746"/>
    <lineage>
        <taxon>Bacteria</taxon>
        <taxon>Pseudomonadati</taxon>
        <taxon>Pseudomonadota</taxon>
        <taxon>Gammaproteobacteria</taxon>
        <taxon>Alteromonadales</taxon>
        <taxon>Shewanellaceae</taxon>
        <taxon>Shewanella</taxon>
    </lineage>
</organism>
<evidence type="ECO:0000313" key="2">
    <source>
        <dbReference type="Proteomes" id="UP000029264"/>
    </source>
</evidence>
<dbReference type="RefSeq" id="WP_037439610.1">
    <property type="nucleotide sequence ID" value="NZ_JPEO01000002.1"/>
</dbReference>
<dbReference type="AlphaFoldDB" id="A0A094JK48"/>
<sequence length="273" mass="31399">MADKSHQKPHHFSLPVEYFSIQRAAKFFECEEEDLWHMREIGAIQFCVKLEGMIPIKAIEFSDNSLQWHQFNGLFEQAFPNRYAEIFRTTENVTVVQNGEADVRSPAYFVDGIWALSQDYDIDNSDSLSLIDKQNVLLETSVESGTDCKLTKTILIRLSLDLDDTLATKLIILRADLKNIFDSTKNGEPLPNRYNNALLRAAAVERIKNRPTERVSSRHALFIRLALRAKFGLDERDLTDAKKVKQIIDNELKDFPDMADDPFSEKTISNWLK</sequence>
<dbReference type="OrthoDB" id="6580368at2"/>
<reference evidence="1 2" key="1">
    <citation type="submission" date="2014-06" db="EMBL/GenBank/DDBJ databases">
        <title>Shewanella sp. YQH10.</title>
        <authorList>
            <person name="Liu Y."/>
            <person name="Zeng R."/>
        </authorList>
    </citation>
    <scope>NUCLEOTIDE SEQUENCE [LARGE SCALE GENOMIC DNA]</scope>
    <source>
        <strain evidence="1 2">YQH10</strain>
    </source>
</reference>
<accession>A0A094JK48</accession>
<proteinExistence type="predicted"/>
<dbReference type="Proteomes" id="UP000029264">
    <property type="component" value="Unassembled WGS sequence"/>
</dbReference>